<comment type="similarity">
    <text evidence="7">Belongs to the ATPase delta chain family.</text>
</comment>
<comment type="caution">
    <text evidence="8">The sequence shown here is derived from an EMBL/GenBank/DDBJ whole genome shotgun (WGS) entry which is preliminary data.</text>
</comment>
<comment type="function">
    <text evidence="7">F(1)F(0) ATP synthase produces ATP from ADP in the presence of a proton or sodium gradient. F-type ATPases consist of two structural domains, F(1) containing the extramembraneous catalytic core and F(0) containing the membrane proton channel, linked together by a central stalk and a peripheral stalk. During catalysis, ATP synthesis in the catalytic domain of F(1) is coupled via a rotary mechanism of the central stalk subunits to proton translocation.</text>
</comment>
<dbReference type="GO" id="GO:0005886">
    <property type="term" value="C:plasma membrane"/>
    <property type="evidence" value="ECO:0007669"/>
    <property type="project" value="UniProtKB-SubCell"/>
</dbReference>
<organism evidence="8 9">
    <name type="scientific">Nocardioides panaciterrulae</name>
    <dbReference type="NCBI Taxonomy" id="661492"/>
    <lineage>
        <taxon>Bacteria</taxon>
        <taxon>Bacillati</taxon>
        <taxon>Actinomycetota</taxon>
        <taxon>Actinomycetes</taxon>
        <taxon>Propionibacteriales</taxon>
        <taxon>Nocardioidaceae</taxon>
        <taxon>Nocardioides</taxon>
    </lineage>
</organism>
<evidence type="ECO:0000256" key="2">
    <source>
        <dbReference type="ARBA" id="ARBA00022448"/>
    </source>
</evidence>
<gene>
    <name evidence="7" type="primary">atpH</name>
    <name evidence="8" type="ORF">BJZ21_001327</name>
</gene>
<dbReference type="GO" id="GO:0045259">
    <property type="term" value="C:proton-transporting ATP synthase complex"/>
    <property type="evidence" value="ECO:0007669"/>
    <property type="project" value="UniProtKB-KW"/>
</dbReference>
<keyword evidence="7" id="KW-0139">CF(1)</keyword>
<comment type="function">
    <text evidence="7">This protein is part of the stalk that links CF(0) to CF(1). It either transmits conformational changes from CF(0) to CF(1) or is implicated in proton conduction.</text>
</comment>
<comment type="subcellular location">
    <subcellularLocation>
        <location evidence="7">Cell membrane</location>
        <topology evidence="7">Peripheral membrane protein</topology>
    </subcellularLocation>
    <subcellularLocation>
        <location evidence="1">Membrane</location>
    </subcellularLocation>
</comment>
<dbReference type="PANTHER" id="PTHR11910">
    <property type="entry name" value="ATP SYNTHASE DELTA CHAIN"/>
    <property type="match status" value="1"/>
</dbReference>
<dbReference type="RefSeq" id="WP_179663017.1">
    <property type="nucleotide sequence ID" value="NZ_JACCBG010000001.1"/>
</dbReference>
<evidence type="ECO:0000256" key="5">
    <source>
        <dbReference type="ARBA" id="ARBA00023136"/>
    </source>
</evidence>
<protein>
    <recommendedName>
        <fullName evidence="7">ATP synthase subunit delta</fullName>
    </recommendedName>
    <alternativeName>
        <fullName evidence="7">ATP synthase F(1) sector subunit delta</fullName>
    </alternativeName>
    <alternativeName>
        <fullName evidence="7">F-type ATPase subunit delta</fullName>
        <shortName evidence="7">F-ATPase subunit delta</shortName>
    </alternativeName>
</protein>
<evidence type="ECO:0000256" key="1">
    <source>
        <dbReference type="ARBA" id="ARBA00004370"/>
    </source>
</evidence>
<keyword evidence="5 7" id="KW-0472">Membrane</keyword>
<reference evidence="8 9" key="1">
    <citation type="submission" date="2020-07" db="EMBL/GenBank/DDBJ databases">
        <title>Sequencing the genomes of 1000 actinobacteria strains.</title>
        <authorList>
            <person name="Klenk H.-P."/>
        </authorList>
    </citation>
    <scope>NUCLEOTIDE SEQUENCE [LARGE SCALE GENOMIC DNA]</scope>
    <source>
        <strain evidence="8 9">DSM 21350</strain>
    </source>
</reference>
<evidence type="ECO:0000256" key="7">
    <source>
        <dbReference type="HAMAP-Rule" id="MF_01416"/>
    </source>
</evidence>
<dbReference type="GO" id="GO:0046933">
    <property type="term" value="F:proton-transporting ATP synthase activity, rotational mechanism"/>
    <property type="evidence" value="ECO:0007669"/>
    <property type="project" value="UniProtKB-UniRule"/>
</dbReference>
<keyword evidence="4 7" id="KW-0406">Ion transport</keyword>
<evidence type="ECO:0000256" key="6">
    <source>
        <dbReference type="ARBA" id="ARBA00023310"/>
    </source>
</evidence>
<dbReference type="Pfam" id="PF00213">
    <property type="entry name" value="OSCP"/>
    <property type="match status" value="1"/>
</dbReference>
<dbReference type="EMBL" id="JACCBG010000001">
    <property type="protein sequence ID" value="NYD41244.1"/>
    <property type="molecule type" value="Genomic_DNA"/>
</dbReference>
<keyword evidence="3 7" id="KW-0375">Hydrogen ion transport</keyword>
<keyword evidence="6 7" id="KW-0066">ATP synthesis</keyword>
<dbReference type="PRINTS" id="PR00125">
    <property type="entry name" value="ATPASEDELTA"/>
</dbReference>
<keyword evidence="2 7" id="KW-0813">Transport</keyword>
<name>A0A7Y9JBI5_9ACTN</name>
<dbReference type="Proteomes" id="UP000535511">
    <property type="component" value="Unassembled WGS sequence"/>
</dbReference>
<evidence type="ECO:0000256" key="4">
    <source>
        <dbReference type="ARBA" id="ARBA00023065"/>
    </source>
</evidence>
<dbReference type="AlphaFoldDB" id="A0A7Y9JBI5"/>
<dbReference type="InterPro" id="IPR000711">
    <property type="entry name" value="ATPase_OSCP/dsu"/>
</dbReference>
<evidence type="ECO:0000313" key="9">
    <source>
        <dbReference type="Proteomes" id="UP000535511"/>
    </source>
</evidence>
<accession>A0A7Y9JBI5</accession>
<dbReference type="NCBIfam" id="NF009967">
    <property type="entry name" value="PRK13430.1"/>
    <property type="match status" value="1"/>
</dbReference>
<keyword evidence="7" id="KW-1003">Cell membrane</keyword>
<sequence length="269" mass="28830">MRGSSAESYQRLGAQLAAAVEEGADADRLADDLFATVSVLRVRPTLRRAATDPTTPLQARSDLMRGLFEKHLDKAATDLVAAGGAMRWAASTDLVVALERLGVVAVARAADRNGEADRLEGELFSFGQVIAEHPELREALTDRARSAADKQALLRGLLDGKACAGTVKLAEQAVLGEHGTVRQAFDEFARIATESRGRTVAVVRVARPLDEQAQSRLRDVLARQYGKPVHLDIVLAPSTLGGLQVEVGDDLIDGTIASRLHEARRRLAG</sequence>
<dbReference type="HAMAP" id="MF_01416">
    <property type="entry name" value="ATP_synth_delta_bact"/>
    <property type="match status" value="1"/>
</dbReference>
<keyword evidence="9" id="KW-1185">Reference proteome</keyword>
<evidence type="ECO:0000256" key="3">
    <source>
        <dbReference type="ARBA" id="ARBA00022781"/>
    </source>
</evidence>
<proteinExistence type="inferred from homology"/>
<evidence type="ECO:0000313" key="8">
    <source>
        <dbReference type="EMBL" id="NYD41244.1"/>
    </source>
</evidence>